<dbReference type="Proteomes" id="UP000199111">
    <property type="component" value="Unassembled WGS sequence"/>
</dbReference>
<evidence type="ECO:0000259" key="5">
    <source>
        <dbReference type="Pfam" id="PF13399"/>
    </source>
</evidence>
<evidence type="ECO:0000256" key="2">
    <source>
        <dbReference type="SAM" id="MobiDB-lite"/>
    </source>
</evidence>
<evidence type="ECO:0000259" key="4">
    <source>
        <dbReference type="Pfam" id="PF03816"/>
    </source>
</evidence>
<dbReference type="PANTHER" id="PTHR33392">
    <property type="entry name" value="POLYISOPRENYL-TEICHOIC ACID--PEPTIDOGLYCAN TEICHOIC ACID TRANSFERASE TAGU"/>
    <property type="match status" value="1"/>
</dbReference>
<name>A0A1I3FFA5_9ACTN</name>
<evidence type="ECO:0000256" key="1">
    <source>
        <dbReference type="ARBA" id="ARBA00006068"/>
    </source>
</evidence>
<keyword evidence="3" id="KW-1133">Transmembrane helix</keyword>
<dbReference type="AlphaFoldDB" id="A0A1I3FFA5"/>
<feature type="compositionally biased region" description="Basic and acidic residues" evidence="2">
    <location>
        <begin position="1"/>
        <end position="15"/>
    </location>
</feature>
<keyword evidence="3" id="KW-0472">Membrane</keyword>
<dbReference type="InterPro" id="IPR027381">
    <property type="entry name" value="LytR/CpsA/Psr_C"/>
</dbReference>
<dbReference type="GeneID" id="96296018"/>
<sequence>MSDHRHVAVEDRRAETTSPGRRASRRAGGNGGAPPEPPADYAKPPRNPGRKVKRLSVGAWISVAMTGVLVVGTLGAYKFYRDIDGLIDRDDVESRLGVNRPPETGALNVLVVGSDSRAGAGNKKYGQHMQADGERTDTIILLHISPNRDKATMISFPRDSMVNVPNCKNPKTKAIIPGGLKQINATFNDGGIDCTWTTIETLTQIHINHYVKVDFAGFKGIVDALGGIEICLPKDVTDKRAKLDLTKGKHIVKGETALAYVRARYGLGDGSDTSRIKRQQVFLNQVMQKATSSDLLTDLGKLTGFLEAAAASVTVDKNLDTRRMLEIAQSAKSLTAKGLQAVTVPWMPDPADKNRVVWREPAAGELFESIRSDIEVTKSPAPDAPAKPTVKNEQVQVQVFNGTDKPGVAKEVAAKLVAQGFRVTQVGNARPATADVPTTALRYGKKDAEGAAYADAVAARLSGDKIAPIAGKTKPASVENYAATIPATPLPTGPVVQLIIGADWKGVRVPTKIPDSLKGDIIDSETNPCQ</sequence>
<dbReference type="Gene3D" id="3.40.630.190">
    <property type="entry name" value="LCP protein"/>
    <property type="match status" value="1"/>
</dbReference>
<dbReference type="EMBL" id="FOQY01000001">
    <property type="protein sequence ID" value="SFI09611.1"/>
    <property type="molecule type" value="Genomic_DNA"/>
</dbReference>
<protein>
    <submittedName>
        <fullName evidence="6">Transcriptional attenuator, LytR family</fullName>
    </submittedName>
</protein>
<dbReference type="InterPro" id="IPR004474">
    <property type="entry name" value="LytR_CpsA_psr"/>
</dbReference>
<dbReference type="Pfam" id="PF03816">
    <property type="entry name" value="LytR_cpsA_psr"/>
    <property type="match status" value="1"/>
</dbReference>
<feature type="region of interest" description="Disordered" evidence="2">
    <location>
        <begin position="1"/>
        <end position="51"/>
    </location>
</feature>
<organism evidence="6 7">
    <name type="scientific">Streptosporangium canum</name>
    <dbReference type="NCBI Taxonomy" id="324952"/>
    <lineage>
        <taxon>Bacteria</taxon>
        <taxon>Bacillati</taxon>
        <taxon>Actinomycetota</taxon>
        <taxon>Actinomycetes</taxon>
        <taxon>Streptosporangiales</taxon>
        <taxon>Streptosporangiaceae</taxon>
        <taxon>Streptosporangium</taxon>
    </lineage>
</organism>
<evidence type="ECO:0000256" key="3">
    <source>
        <dbReference type="SAM" id="Phobius"/>
    </source>
</evidence>
<reference evidence="7" key="1">
    <citation type="submission" date="2016-10" db="EMBL/GenBank/DDBJ databases">
        <authorList>
            <person name="Varghese N."/>
            <person name="Submissions S."/>
        </authorList>
    </citation>
    <scope>NUCLEOTIDE SEQUENCE [LARGE SCALE GENOMIC DNA]</scope>
    <source>
        <strain evidence="7">CGMCC 4.2126</strain>
    </source>
</reference>
<feature type="domain" description="LytR/CpsA/Psr regulator C-terminal" evidence="5">
    <location>
        <begin position="394"/>
        <end position="504"/>
    </location>
</feature>
<accession>A0A1I3FFA5</accession>
<proteinExistence type="inferred from homology"/>
<dbReference type="Pfam" id="PF13399">
    <property type="entry name" value="LytR_C"/>
    <property type="match status" value="1"/>
</dbReference>
<comment type="similarity">
    <text evidence="1">Belongs to the LytR/CpsA/Psr (LCP) family.</text>
</comment>
<keyword evidence="3" id="KW-0812">Transmembrane</keyword>
<dbReference type="RefSeq" id="WP_093885095.1">
    <property type="nucleotide sequence ID" value="NZ_FOQY01000001.1"/>
</dbReference>
<feature type="transmembrane region" description="Helical" evidence="3">
    <location>
        <begin position="55"/>
        <end position="77"/>
    </location>
</feature>
<feature type="domain" description="Cell envelope-related transcriptional attenuator" evidence="4">
    <location>
        <begin position="135"/>
        <end position="291"/>
    </location>
</feature>
<keyword evidence="7" id="KW-1185">Reference proteome</keyword>
<gene>
    <name evidence="6" type="ORF">SAMN05216275_101124</name>
</gene>
<evidence type="ECO:0000313" key="6">
    <source>
        <dbReference type="EMBL" id="SFI09611.1"/>
    </source>
</evidence>
<evidence type="ECO:0000313" key="7">
    <source>
        <dbReference type="Proteomes" id="UP000199111"/>
    </source>
</evidence>
<dbReference type="Gene3D" id="3.30.70.2390">
    <property type="match status" value="1"/>
</dbReference>
<dbReference type="NCBIfam" id="TIGR00350">
    <property type="entry name" value="lytR_cpsA_psr"/>
    <property type="match status" value="1"/>
</dbReference>
<dbReference type="PANTHER" id="PTHR33392:SF6">
    <property type="entry name" value="POLYISOPRENYL-TEICHOIC ACID--PEPTIDOGLYCAN TEICHOIC ACID TRANSFERASE TAGU"/>
    <property type="match status" value="1"/>
</dbReference>
<dbReference type="InterPro" id="IPR050922">
    <property type="entry name" value="LytR/CpsA/Psr_CW_biosynth"/>
</dbReference>